<dbReference type="CDD" id="cd22965">
    <property type="entry name" value="DD_DPY30_SDC1"/>
    <property type="match status" value="1"/>
</dbReference>
<evidence type="ECO:0000256" key="3">
    <source>
        <dbReference type="ARBA" id="ARBA00023242"/>
    </source>
</evidence>
<keyword evidence="6" id="KW-1185">Reference proteome</keyword>
<dbReference type="Proteomes" id="UP001153737">
    <property type="component" value="Chromosome 6"/>
</dbReference>
<dbReference type="OrthoDB" id="417678at2759"/>
<gene>
    <name evidence="5" type="ORF">PHAECO_LOCUS9993</name>
</gene>
<dbReference type="Gene3D" id="1.20.890.10">
    <property type="entry name" value="cAMP-dependent protein kinase regulatory subunit, dimerization-anchoring domain"/>
    <property type="match status" value="1"/>
</dbReference>
<reference evidence="5" key="1">
    <citation type="submission" date="2022-01" db="EMBL/GenBank/DDBJ databases">
        <authorList>
            <person name="King R."/>
        </authorList>
    </citation>
    <scope>NUCLEOTIDE SEQUENCE</scope>
</reference>
<dbReference type="InterPro" id="IPR007858">
    <property type="entry name" value="Dpy-30_motif"/>
</dbReference>
<comment type="similarity">
    <text evidence="2">Belongs to the dpy-30 family.</text>
</comment>
<evidence type="ECO:0000256" key="1">
    <source>
        <dbReference type="ARBA" id="ARBA00004123"/>
    </source>
</evidence>
<keyword evidence="3" id="KW-0539">Nucleus</keyword>
<sequence length="81" mass="9032">MENQENVMKKTRVDLSSLPTRQYLDQTVVPILMTGLSYLAKERPAEPISALANFLLKNRSTYESNSDNSPPTTEGNGDEKS</sequence>
<feature type="region of interest" description="Disordered" evidence="4">
    <location>
        <begin position="60"/>
        <end position="81"/>
    </location>
</feature>
<proteinExistence type="inferred from homology"/>
<reference evidence="5" key="2">
    <citation type="submission" date="2022-10" db="EMBL/GenBank/DDBJ databases">
        <authorList>
            <consortium name="ENA_rothamsted_submissions"/>
            <consortium name="culmorum"/>
            <person name="King R."/>
        </authorList>
    </citation>
    <scope>NUCLEOTIDE SEQUENCE</scope>
</reference>
<dbReference type="GO" id="GO:0005634">
    <property type="term" value="C:nucleus"/>
    <property type="evidence" value="ECO:0007669"/>
    <property type="project" value="UniProtKB-SubCell"/>
</dbReference>
<organism evidence="5 6">
    <name type="scientific">Phaedon cochleariae</name>
    <name type="common">Mustard beetle</name>
    <dbReference type="NCBI Taxonomy" id="80249"/>
    <lineage>
        <taxon>Eukaryota</taxon>
        <taxon>Metazoa</taxon>
        <taxon>Ecdysozoa</taxon>
        <taxon>Arthropoda</taxon>
        <taxon>Hexapoda</taxon>
        <taxon>Insecta</taxon>
        <taxon>Pterygota</taxon>
        <taxon>Neoptera</taxon>
        <taxon>Endopterygota</taxon>
        <taxon>Coleoptera</taxon>
        <taxon>Polyphaga</taxon>
        <taxon>Cucujiformia</taxon>
        <taxon>Chrysomeloidea</taxon>
        <taxon>Chrysomelidae</taxon>
        <taxon>Chrysomelinae</taxon>
        <taxon>Chrysomelini</taxon>
        <taxon>Phaedon</taxon>
    </lineage>
</organism>
<protein>
    <submittedName>
        <fullName evidence="5">Uncharacterized protein</fullName>
    </submittedName>
</protein>
<dbReference type="InterPro" id="IPR049629">
    <property type="entry name" value="DPY30_SDC1_DD"/>
</dbReference>
<evidence type="ECO:0000256" key="4">
    <source>
        <dbReference type="SAM" id="MobiDB-lite"/>
    </source>
</evidence>
<evidence type="ECO:0000313" key="5">
    <source>
        <dbReference type="EMBL" id="CAH1173631.1"/>
    </source>
</evidence>
<feature type="compositionally biased region" description="Polar residues" evidence="4">
    <location>
        <begin position="60"/>
        <end position="75"/>
    </location>
</feature>
<comment type="subcellular location">
    <subcellularLocation>
        <location evidence="1">Nucleus</location>
    </subcellularLocation>
</comment>
<dbReference type="AlphaFoldDB" id="A0A9P0DLP1"/>
<dbReference type="Pfam" id="PF05186">
    <property type="entry name" value="Dpy-30"/>
    <property type="match status" value="1"/>
</dbReference>
<dbReference type="FunFam" id="1.20.890.10:FF:000003">
    <property type="entry name" value="protein dpy-30 homolog"/>
    <property type="match status" value="1"/>
</dbReference>
<evidence type="ECO:0000256" key="2">
    <source>
        <dbReference type="ARBA" id="ARBA00010849"/>
    </source>
</evidence>
<accession>A0A9P0DLP1</accession>
<evidence type="ECO:0000313" key="6">
    <source>
        <dbReference type="Proteomes" id="UP001153737"/>
    </source>
</evidence>
<name>A0A9P0DLP1_PHACE</name>
<dbReference type="EMBL" id="OU896712">
    <property type="protein sequence ID" value="CAH1173631.1"/>
    <property type="molecule type" value="Genomic_DNA"/>
</dbReference>